<accession>A0A9J5X1C8</accession>
<dbReference type="EMBL" id="JACXVP010000010">
    <property type="protein sequence ID" value="KAG5581495.1"/>
    <property type="molecule type" value="Genomic_DNA"/>
</dbReference>
<name>A0A9J5X1C8_SOLCO</name>
<evidence type="ECO:0000313" key="1">
    <source>
        <dbReference type="EMBL" id="KAG5581495.1"/>
    </source>
</evidence>
<dbReference type="OrthoDB" id="10072024at2759"/>
<organism evidence="1 2">
    <name type="scientific">Solanum commersonii</name>
    <name type="common">Commerson's wild potato</name>
    <name type="synonym">Commerson's nightshade</name>
    <dbReference type="NCBI Taxonomy" id="4109"/>
    <lineage>
        <taxon>Eukaryota</taxon>
        <taxon>Viridiplantae</taxon>
        <taxon>Streptophyta</taxon>
        <taxon>Embryophyta</taxon>
        <taxon>Tracheophyta</taxon>
        <taxon>Spermatophyta</taxon>
        <taxon>Magnoliopsida</taxon>
        <taxon>eudicotyledons</taxon>
        <taxon>Gunneridae</taxon>
        <taxon>Pentapetalae</taxon>
        <taxon>asterids</taxon>
        <taxon>lamiids</taxon>
        <taxon>Solanales</taxon>
        <taxon>Solanaceae</taxon>
        <taxon>Solanoideae</taxon>
        <taxon>Solaneae</taxon>
        <taxon>Solanum</taxon>
    </lineage>
</organism>
<sequence length="155" mass="17584">MAKDDSVVSFIPLIIVPTDDLFYDCLPSVPLLPLGTYIDVVLDVRIENTTPNKGDVPSEGKVYDVTQSELQIRKKITPIHPMNLDRSKWLPENWRFATKVCTTRATTGVVDRYYIEPVSERMCWVFMDSCADTWAPSCNGKIVPRDQNKNVMLSS</sequence>
<reference evidence="1 2" key="1">
    <citation type="submission" date="2020-09" db="EMBL/GenBank/DDBJ databases">
        <title>De no assembly of potato wild relative species, Solanum commersonii.</title>
        <authorList>
            <person name="Cho K."/>
        </authorList>
    </citation>
    <scope>NUCLEOTIDE SEQUENCE [LARGE SCALE GENOMIC DNA]</scope>
    <source>
        <strain evidence="1">LZ3.2</strain>
        <tissue evidence="1">Leaf</tissue>
    </source>
</reference>
<evidence type="ECO:0000313" key="2">
    <source>
        <dbReference type="Proteomes" id="UP000824120"/>
    </source>
</evidence>
<gene>
    <name evidence="1" type="ORF">H5410_052122</name>
</gene>
<proteinExistence type="predicted"/>
<dbReference type="AlphaFoldDB" id="A0A9J5X1C8"/>
<dbReference type="Proteomes" id="UP000824120">
    <property type="component" value="Chromosome 10"/>
</dbReference>
<keyword evidence="2" id="KW-1185">Reference proteome</keyword>
<comment type="caution">
    <text evidence="1">The sequence shown here is derived from an EMBL/GenBank/DDBJ whole genome shotgun (WGS) entry which is preliminary data.</text>
</comment>
<protein>
    <submittedName>
        <fullName evidence="1">Uncharacterized protein</fullName>
    </submittedName>
</protein>